<evidence type="ECO:0000313" key="5">
    <source>
        <dbReference type="EMBL" id="KAA8543005.1"/>
    </source>
</evidence>
<dbReference type="PANTHER" id="PTHR33669">
    <property type="entry name" value="PROTEIN NEGATIVE REGULATOR OF RESISTANCE"/>
    <property type="match status" value="1"/>
</dbReference>
<evidence type="ECO:0000256" key="2">
    <source>
        <dbReference type="ARBA" id="ARBA00009937"/>
    </source>
</evidence>
<feature type="compositionally biased region" description="Basic and acidic residues" evidence="4">
    <location>
        <begin position="51"/>
        <end position="65"/>
    </location>
</feature>
<feature type="region of interest" description="Disordered" evidence="4">
    <location>
        <begin position="44"/>
        <end position="65"/>
    </location>
</feature>
<dbReference type="OrthoDB" id="1304316at2759"/>
<dbReference type="Proteomes" id="UP000325577">
    <property type="component" value="Linkage Group LG11"/>
</dbReference>
<dbReference type="Pfam" id="PF15699">
    <property type="entry name" value="NPR1_interact"/>
    <property type="match status" value="1"/>
</dbReference>
<dbReference type="PANTHER" id="PTHR33669:SF14">
    <property type="entry name" value="NRR REPRESSOR HOMOLOG 3"/>
    <property type="match status" value="1"/>
</dbReference>
<dbReference type="EMBL" id="CM018034">
    <property type="protein sequence ID" value="KAA8543005.1"/>
    <property type="molecule type" value="Genomic_DNA"/>
</dbReference>
<protein>
    <submittedName>
        <fullName evidence="5">Uncharacterized protein</fullName>
    </submittedName>
</protein>
<dbReference type="InterPro" id="IPR031425">
    <property type="entry name" value="NPR1/NH1-interacting"/>
</dbReference>
<evidence type="ECO:0000313" key="6">
    <source>
        <dbReference type="Proteomes" id="UP000325577"/>
    </source>
</evidence>
<evidence type="ECO:0000256" key="4">
    <source>
        <dbReference type="SAM" id="MobiDB-lite"/>
    </source>
</evidence>
<keyword evidence="6" id="KW-1185">Reference proteome</keyword>
<dbReference type="AlphaFoldDB" id="A0A5J5BIM1"/>
<gene>
    <name evidence="5" type="ORF">F0562_021500</name>
</gene>
<evidence type="ECO:0000256" key="1">
    <source>
        <dbReference type="ARBA" id="ARBA00004123"/>
    </source>
</evidence>
<dbReference type="GO" id="GO:0005634">
    <property type="term" value="C:nucleus"/>
    <property type="evidence" value="ECO:0007669"/>
    <property type="project" value="UniProtKB-SubCell"/>
</dbReference>
<name>A0A5J5BIM1_9ASTE</name>
<sequence length="109" mass="12575">MEGPASKKRKVCHDEAFEEDDEQKMEKFFALIRSIRETSEYIMNGSNELQNKSDNKKKMKKVDDEEKSKAVWKPSFQREDFAEDVKLTKSSCQIKEGSDGTYGIDLDGL</sequence>
<dbReference type="GO" id="GO:0010112">
    <property type="term" value="P:regulation of systemic acquired resistance"/>
    <property type="evidence" value="ECO:0007669"/>
    <property type="project" value="InterPro"/>
</dbReference>
<reference evidence="5 6" key="1">
    <citation type="submission" date="2019-09" db="EMBL/GenBank/DDBJ databases">
        <title>A chromosome-level genome assembly of the Chinese tupelo Nyssa sinensis.</title>
        <authorList>
            <person name="Yang X."/>
            <person name="Kang M."/>
            <person name="Yang Y."/>
            <person name="Xiong H."/>
            <person name="Wang M."/>
            <person name="Zhang Z."/>
            <person name="Wang Z."/>
            <person name="Wu H."/>
            <person name="Ma T."/>
            <person name="Liu J."/>
            <person name="Xi Z."/>
        </authorList>
    </citation>
    <scope>NUCLEOTIDE SEQUENCE [LARGE SCALE GENOMIC DNA]</scope>
    <source>
        <strain evidence="5">J267</strain>
        <tissue evidence="5">Leaf</tissue>
    </source>
</reference>
<comment type="similarity">
    <text evidence="2">Belongs to the NPR1-interactor family.</text>
</comment>
<comment type="subcellular location">
    <subcellularLocation>
        <location evidence="1">Nucleus</location>
    </subcellularLocation>
</comment>
<proteinExistence type="inferred from homology"/>
<organism evidence="5 6">
    <name type="scientific">Nyssa sinensis</name>
    <dbReference type="NCBI Taxonomy" id="561372"/>
    <lineage>
        <taxon>Eukaryota</taxon>
        <taxon>Viridiplantae</taxon>
        <taxon>Streptophyta</taxon>
        <taxon>Embryophyta</taxon>
        <taxon>Tracheophyta</taxon>
        <taxon>Spermatophyta</taxon>
        <taxon>Magnoliopsida</taxon>
        <taxon>eudicotyledons</taxon>
        <taxon>Gunneridae</taxon>
        <taxon>Pentapetalae</taxon>
        <taxon>asterids</taxon>
        <taxon>Cornales</taxon>
        <taxon>Nyssaceae</taxon>
        <taxon>Nyssa</taxon>
    </lineage>
</organism>
<keyword evidence="3" id="KW-0539">Nucleus</keyword>
<accession>A0A5J5BIM1</accession>
<evidence type="ECO:0000256" key="3">
    <source>
        <dbReference type="ARBA" id="ARBA00023242"/>
    </source>
</evidence>